<dbReference type="RefSeq" id="WP_005636544.1">
    <property type="nucleotide sequence ID" value="NZ_CP015231.1"/>
</dbReference>
<dbReference type="InterPro" id="IPR029068">
    <property type="entry name" value="Glyas_Bleomycin-R_OHBP_Dase"/>
</dbReference>
<reference evidence="2 3" key="1">
    <citation type="journal article" date="2016" name="ISME J.">
        <title>Global occurrence and heterogeneity of the Roseobacter-clade species Ruegeria mobilis.</title>
        <authorList>
            <person name="Sonnenschein E."/>
            <person name="Gram L."/>
        </authorList>
    </citation>
    <scope>NUCLEOTIDE SEQUENCE [LARGE SCALE GENOMIC DNA]</scope>
    <source>
        <strain evidence="2 3">F1926</strain>
        <plasmid evidence="2 3">unnamed1</plasmid>
    </source>
</reference>
<dbReference type="Proteomes" id="UP000013243">
    <property type="component" value="Plasmid unnamed1"/>
</dbReference>
<geneLocation type="plasmid" evidence="2 3">
    <name>unnamed1</name>
</geneLocation>
<dbReference type="InterPro" id="IPR037523">
    <property type="entry name" value="VOC_core"/>
</dbReference>
<dbReference type="OrthoDB" id="5243302at2"/>
<gene>
    <name evidence="2" type="ORF">K529_016715</name>
</gene>
<dbReference type="EMBL" id="CP015231">
    <property type="protein sequence ID" value="ANP42419.1"/>
    <property type="molecule type" value="Genomic_DNA"/>
</dbReference>
<evidence type="ECO:0000259" key="1">
    <source>
        <dbReference type="PROSITE" id="PS51819"/>
    </source>
</evidence>
<dbReference type="Gene3D" id="3.10.180.10">
    <property type="entry name" value="2,3-Dihydroxybiphenyl 1,2-Dioxygenase, domain 1"/>
    <property type="match status" value="1"/>
</dbReference>
<dbReference type="PROSITE" id="PS51819">
    <property type="entry name" value="VOC"/>
    <property type="match status" value="1"/>
</dbReference>
<accession>A0A1B1A767</accession>
<keyword evidence="2" id="KW-0614">Plasmid</keyword>
<evidence type="ECO:0000313" key="2">
    <source>
        <dbReference type="EMBL" id="ANP42419.1"/>
    </source>
</evidence>
<protein>
    <submittedName>
        <fullName evidence="2">Glyoxalase</fullName>
    </submittedName>
</protein>
<dbReference type="InterPro" id="IPR004360">
    <property type="entry name" value="Glyas_Fos-R_dOase_dom"/>
</dbReference>
<dbReference type="SUPFAM" id="SSF54593">
    <property type="entry name" value="Glyoxalase/Bleomycin resistance protein/Dihydroxybiphenyl dioxygenase"/>
    <property type="match status" value="1"/>
</dbReference>
<proteinExistence type="predicted"/>
<dbReference type="GeneID" id="28251510"/>
<name>A0A1B1A767_9RHOB</name>
<dbReference type="KEGG" id="rmb:K529_016715"/>
<feature type="domain" description="VOC" evidence="1">
    <location>
        <begin position="5"/>
        <end position="123"/>
    </location>
</feature>
<organism evidence="2 3">
    <name type="scientific">Tritonibacter mobilis F1926</name>
    <dbReference type="NCBI Taxonomy" id="1265309"/>
    <lineage>
        <taxon>Bacteria</taxon>
        <taxon>Pseudomonadati</taxon>
        <taxon>Pseudomonadota</taxon>
        <taxon>Alphaproteobacteria</taxon>
        <taxon>Rhodobacterales</taxon>
        <taxon>Paracoccaceae</taxon>
        <taxon>Tritonibacter</taxon>
    </lineage>
</organism>
<evidence type="ECO:0000313" key="3">
    <source>
        <dbReference type="Proteomes" id="UP000013243"/>
    </source>
</evidence>
<dbReference type="Pfam" id="PF00903">
    <property type="entry name" value="Glyoxalase"/>
    <property type="match status" value="1"/>
</dbReference>
<dbReference type="AlphaFoldDB" id="A0A1B1A767"/>
<sequence length="126" mass="14230">MQVRRPDHVNIQTTQVENMVAWYRDILGMRTGPRPDFPFPGTWLYADNTTVIHLAGKSGDPAVGSEVKLKLEHFALTATGRVAFEETLSKGAIPHQRFVLDTIKLVQFHLRDPDGNHVHIDFIADE</sequence>